<dbReference type="Proteomes" id="UP000031246">
    <property type="component" value="Unassembled WGS sequence"/>
</dbReference>
<accession>A0A0C1DB19</accession>
<dbReference type="Pfam" id="PF00805">
    <property type="entry name" value="Pentapeptide"/>
    <property type="match status" value="1"/>
</dbReference>
<evidence type="ECO:0000259" key="1">
    <source>
        <dbReference type="PROSITE" id="PS50943"/>
    </source>
</evidence>
<dbReference type="CDD" id="cd00093">
    <property type="entry name" value="HTH_XRE"/>
    <property type="match status" value="1"/>
</dbReference>
<dbReference type="PANTHER" id="PTHR14136:SF25">
    <property type="entry name" value="BTB_POZ DOMAIN-CONTAINING PROTEIN"/>
    <property type="match status" value="1"/>
</dbReference>
<dbReference type="RefSeq" id="WP_039481223.1">
    <property type="nucleotide sequence ID" value="NZ_JSYN01000033.1"/>
</dbReference>
<sequence>MDTKMIGSKIASARKKVNISQAGLAAQVFVSPQAVGKWERGESLPDVITLNQLAKILGVDLNYFSESFSFPENSKPIEEKVALEENIPGAGQTQLLTNFSGAELAKTDFSGINAHGLIFSGSNLAGSDFTDADITGSTFKGSNAHEAVFLRANLTDCNLSATDLRGAEFSSAILINTRFYALGLAEAKFSNTKFSNVKFSKTDLRDTIFENCGFEGVDFDYSDLRGLCLDEQTFANVLFHNAALNETSFKGATLINCSFRSTFALTNKYYRAIKTIHFGGASMDKLTHASLKGLGADLTQVTLI</sequence>
<dbReference type="EMBL" id="JSYN01000033">
    <property type="protein sequence ID" value="KIA91180.1"/>
    <property type="molecule type" value="Genomic_DNA"/>
</dbReference>
<keyword evidence="3" id="KW-1185">Reference proteome</keyword>
<evidence type="ECO:0000313" key="2">
    <source>
        <dbReference type="EMBL" id="KIA91180.1"/>
    </source>
</evidence>
<dbReference type="InterPro" id="IPR010982">
    <property type="entry name" value="Lambda_DNA-bd_dom_sf"/>
</dbReference>
<name>A0A0C1DB19_9SPHI</name>
<proteinExistence type="predicted"/>
<dbReference type="Pfam" id="PF01381">
    <property type="entry name" value="HTH_3"/>
    <property type="match status" value="1"/>
</dbReference>
<dbReference type="PROSITE" id="PS50943">
    <property type="entry name" value="HTH_CROC1"/>
    <property type="match status" value="1"/>
</dbReference>
<dbReference type="InterPro" id="IPR001387">
    <property type="entry name" value="Cro/C1-type_HTH"/>
</dbReference>
<dbReference type="SUPFAM" id="SSF141571">
    <property type="entry name" value="Pentapeptide repeat-like"/>
    <property type="match status" value="1"/>
</dbReference>
<gene>
    <name evidence="2" type="ORF">OC25_22785</name>
</gene>
<organism evidence="2 3">
    <name type="scientific">Pedobacter kyungheensis</name>
    <dbReference type="NCBI Taxonomy" id="1069985"/>
    <lineage>
        <taxon>Bacteria</taxon>
        <taxon>Pseudomonadati</taxon>
        <taxon>Bacteroidota</taxon>
        <taxon>Sphingobacteriia</taxon>
        <taxon>Sphingobacteriales</taxon>
        <taxon>Sphingobacteriaceae</taxon>
        <taxon>Pedobacter</taxon>
    </lineage>
</organism>
<feature type="domain" description="HTH cro/C1-type" evidence="1">
    <location>
        <begin position="10"/>
        <end position="64"/>
    </location>
</feature>
<dbReference type="SUPFAM" id="SSF47413">
    <property type="entry name" value="lambda repressor-like DNA-binding domains"/>
    <property type="match status" value="1"/>
</dbReference>
<dbReference type="Gene3D" id="1.10.260.40">
    <property type="entry name" value="lambda repressor-like DNA-binding domains"/>
    <property type="match status" value="1"/>
</dbReference>
<protein>
    <submittedName>
        <fullName evidence="2">Cro/Cl family transcriptional regulator</fullName>
    </submittedName>
</protein>
<reference evidence="2 3" key="1">
    <citation type="submission" date="2014-10" db="EMBL/GenBank/DDBJ databases">
        <title>Pedobacter Kyungheensis.</title>
        <authorList>
            <person name="Anderson B.M."/>
            <person name="Newman J.D."/>
        </authorList>
    </citation>
    <scope>NUCLEOTIDE SEQUENCE [LARGE SCALE GENOMIC DNA]</scope>
    <source>
        <strain evidence="2 3">KACC 16221</strain>
    </source>
</reference>
<dbReference type="SMART" id="SM00530">
    <property type="entry name" value="HTH_XRE"/>
    <property type="match status" value="1"/>
</dbReference>
<dbReference type="Pfam" id="PF13599">
    <property type="entry name" value="Pentapeptide_4"/>
    <property type="match status" value="1"/>
</dbReference>
<dbReference type="InterPro" id="IPR001646">
    <property type="entry name" value="5peptide_repeat"/>
</dbReference>
<dbReference type="InterPro" id="IPR051082">
    <property type="entry name" value="Pentapeptide-BTB/POZ_domain"/>
</dbReference>
<dbReference type="GO" id="GO:0003677">
    <property type="term" value="F:DNA binding"/>
    <property type="evidence" value="ECO:0007669"/>
    <property type="project" value="InterPro"/>
</dbReference>
<dbReference type="AlphaFoldDB" id="A0A0C1DB19"/>
<dbReference type="OrthoDB" id="9812495at2"/>
<dbReference type="Gene3D" id="2.160.20.80">
    <property type="entry name" value="E3 ubiquitin-protein ligase SopA"/>
    <property type="match status" value="2"/>
</dbReference>
<comment type="caution">
    <text evidence="2">The sequence shown here is derived from an EMBL/GenBank/DDBJ whole genome shotgun (WGS) entry which is preliminary data.</text>
</comment>
<evidence type="ECO:0000313" key="3">
    <source>
        <dbReference type="Proteomes" id="UP000031246"/>
    </source>
</evidence>
<dbReference type="PANTHER" id="PTHR14136">
    <property type="entry name" value="BTB_POZ DOMAIN-CONTAINING PROTEIN KCTD9"/>
    <property type="match status" value="1"/>
</dbReference>